<dbReference type="GO" id="GO:0008657">
    <property type="term" value="F:DNA topoisomerase type II (double strand cut, ATP-hydrolyzing) inhibitor activity"/>
    <property type="evidence" value="ECO:0007669"/>
    <property type="project" value="InterPro"/>
</dbReference>
<dbReference type="InterPro" id="IPR011067">
    <property type="entry name" value="Plasmid_toxin/cell-grow_inhib"/>
</dbReference>
<dbReference type="Pfam" id="PF01845">
    <property type="entry name" value="CcdB"/>
    <property type="match status" value="1"/>
</dbReference>
<sequence>MSQFTLYRNPDEATATTYPFFVDVQSDLLENLNTRLVIPLTPVALLEKKVPSHLCPIIHLDEGDFVILTQQTTSVPTRILVEPTHDLSTFRDEIIAAIDFLITGI</sequence>
<evidence type="ECO:0000256" key="3">
    <source>
        <dbReference type="ARBA" id="ARBA00022491"/>
    </source>
</evidence>
<dbReference type="OrthoDB" id="9813510at2"/>
<dbReference type="Gene3D" id="2.30.30.110">
    <property type="match status" value="1"/>
</dbReference>
<accession>C4LCG1</accession>
<dbReference type="AlphaFoldDB" id="C4LCG1"/>
<dbReference type="InterPro" id="IPR002712">
    <property type="entry name" value="CcdB"/>
</dbReference>
<dbReference type="eggNOG" id="ENOG5032YCB">
    <property type="taxonomic scope" value="Bacteria"/>
</dbReference>
<evidence type="ECO:0000256" key="6">
    <source>
        <dbReference type="ARBA" id="ARBA00029628"/>
    </source>
</evidence>
<keyword evidence="4" id="KW-0805">Transcription regulation</keyword>
<proteinExistence type="inferred from homology"/>
<dbReference type="SUPFAM" id="SSF50118">
    <property type="entry name" value="Cell growth inhibitor/plasmid maintenance toxic component"/>
    <property type="match status" value="1"/>
</dbReference>
<evidence type="ECO:0000313" key="8">
    <source>
        <dbReference type="EMBL" id="ACQ94465.1"/>
    </source>
</evidence>
<dbReference type="RefSeq" id="WP_015879914.1">
    <property type="nucleotide sequence ID" value="NC_012691.1"/>
</dbReference>
<evidence type="ECO:0000256" key="2">
    <source>
        <dbReference type="ARBA" id="ARBA00015075"/>
    </source>
</evidence>
<dbReference type="STRING" id="595494.Tola_2873"/>
<dbReference type="EMBL" id="CP001616">
    <property type="protein sequence ID" value="ACQ94465.1"/>
    <property type="molecule type" value="Genomic_DNA"/>
</dbReference>
<evidence type="ECO:0000313" key="9">
    <source>
        <dbReference type="Proteomes" id="UP000009073"/>
    </source>
</evidence>
<reference evidence="9" key="1">
    <citation type="submission" date="2009-05" db="EMBL/GenBank/DDBJ databases">
        <title>Complete sequence of Tolumonas auensis DSM 9187.</title>
        <authorList>
            <consortium name="US DOE Joint Genome Institute"/>
            <person name="Lucas S."/>
            <person name="Copeland A."/>
            <person name="Lapidus A."/>
            <person name="Glavina del Rio T."/>
            <person name="Tice H."/>
            <person name="Bruce D."/>
            <person name="Goodwin L."/>
            <person name="Pitluck S."/>
            <person name="Chertkov O."/>
            <person name="Brettin T."/>
            <person name="Detter J.C."/>
            <person name="Han C."/>
            <person name="Larimer F."/>
            <person name="Land M."/>
            <person name="Hauser L."/>
            <person name="Kyrpides N."/>
            <person name="Mikhailova N."/>
            <person name="Spring S."/>
            <person name="Beller H."/>
        </authorList>
    </citation>
    <scope>NUCLEOTIDE SEQUENCE [LARGE SCALE GENOMIC DNA]</scope>
    <source>
        <strain evidence="9">DSM 9187 / TA4</strain>
    </source>
</reference>
<name>C4LCG1_TOLAT</name>
<evidence type="ECO:0000256" key="4">
    <source>
        <dbReference type="ARBA" id="ARBA00023015"/>
    </source>
</evidence>
<dbReference type="KEGG" id="tau:Tola_2873"/>
<dbReference type="GO" id="GO:0006276">
    <property type="term" value="P:plasmid maintenance"/>
    <property type="evidence" value="ECO:0007669"/>
    <property type="project" value="InterPro"/>
</dbReference>
<keyword evidence="5" id="KW-0804">Transcription</keyword>
<comment type="similarity">
    <text evidence="1">Belongs to the CcdB toxin family.</text>
</comment>
<dbReference type="Proteomes" id="UP000009073">
    <property type="component" value="Chromosome"/>
</dbReference>
<keyword evidence="9" id="KW-1185">Reference proteome</keyword>
<evidence type="ECO:0000256" key="5">
    <source>
        <dbReference type="ARBA" id="ARBA00023163"/>
    </source>
</evidence>
<evidence type="ECO:0000256" key="7">
    <source>
        <dbReference type="ARBA" id="ARBA00033135"/>
    </source>
</evidence>
<evidence type="ECO:0000256" key="1">
    <source>
        <dbReference type="ARBA" id="ARBA00005230"/>
    </source>
</evidence>
<dbReference type="HOGENOM" id="CLU_158043_1_1_6"/>
<gene>
    <name evidence="8" type="ordered locus">Tola_2873</name>
</gene>
<protein>
    <recommendedName>
        <fullName evidence="2">Toxin CcdB</fullName>
    </recommendedName>
    <alternativeName>
        <fullName evidence="7">Cytotoxic protein CcdB</fullName>
    </alternativeName>
    <alternativeName>
        <fullName evidence="6">Protein LetD</fullName>
    </alternativeName>
</protein>
<reference evidence="8 9" key="2">
    <citation type="journal article" date="2011" name="Stand. Genomic Sci.">
        <title>Complete genome sequence of Tolumonas auensis type strain (TA 4).</title>
        <authorList>
            <person name="Chertkov O."/>
            <person name="Copeland A."/>
            <person name="Lucas S."/>
            <person name="Lapidus A."/>
            <person name="Berry K.W."/>
            <person name="Detter J.C."/>
            <person name="Del Rio T.G."/>
            <person name="Hammon N."/>
            <person name="Dalin E."/>
            <person name="Tice H."/>
            <person name="Pitluck S."/>
            <person name="Richardson P."/>
            <person name="Bruce D."/>
            <person name="Goodwin L."/>
            <person name="Han C."/>
            <person name="Tapia R."/>
            <person name="Saunders E."/>
            <person name="Schmutz J."/>
            <person name="Brettin T."/>
            <person name="Larimer F."/>
            <person name="Land M."/>
            <person name="Hauser L."/>
            <person name="Spring S."/>
            <person name="Rohde M."/>
            <person name="Kyrpides N.C."/>
            <person name="Ivanova N."/>
            <person name="Goker M."/>
            <person name="Beller H.R."/>
            <person name="Klenk H.P."/>
            <person name="Woyke T."/>
        </authorList>
    </citation>
    <scope>NUCLEOTIDE SEQUENCE [LARGE SCALE GENOMIC DNA]</scope>
    <source>
        <strain evidence="9">DSM 9187 / TA4</strain>
    </source>
</reference>
<keyword evidence="3" id="KW-0678">Repressor</keyword>
<organism evidence="8 9">
    <name type="scientific">Tolumonas auensis (strain DSM 9187 / NBRC 110442 / TA 4)</name>
    <dbReference type="NCBI Taxonomy" id="595494"/>
    <lineage>
        <taxon>Bacteria</taxon>
        <taxon>Pseudomonadati</taxon>
        <taxon>Pseudomonadota</taxon>
        <taxon>Gammaproteobacteria</taxon>
        <taxon>Aeromonadales</taxon>
        <taxon>Aeromonadaceae</taxon>
        <taxon>Tolumonas</taxon>
    </lineage>
</organism>